<feature type="transmembrane region" description="Helical" evidence="1">
    <location>
        <begin position="53"/>
        <end position="74"/>
    </location>
</feature>
<keyword evidence="1" id="KW-0472">Membrane</keyword>
<dbReference type="EMBL" id="LFZX01000045">
    <property type="protein sequence ID" value="KNC67870.1"/>
    <property type="molecule type" value="Genomic_DNA"/>
</dbReference>
<evidence type="ECO:0000313" key="2">
    <source>
        <dbReference type="EMBL" id="KNC67870.1"/>
    </source>
</evidence>
<comment type="caution">
    <text evidence="2">The sequence shown here is derived from an EMBL/GenBank/DDBJ whole genome shotgun (WGS) entry which is preliminary data.</text>
</comment>
<accession>A0A0L0EU09</accession>
<protein>
    <submittedName>
        <fullName evidence="2">Uncharacterized protein</fullName>
    </submittedName>
</protein>
<reference evidence="3" key="1">
    <citation type="submission" date="2015-07" db="EMBL/GenBank/DDBJ databases">
        <title>Draft genome sequence of a Pseudoalteromonas rubra strain, OCN096, isolated from Kaneohe Bay, Oahu, Hawaii.</title>
        <authorList>
            <person name="Beurmann S."/>
            <person name="Ushijima B."/>
            <person name="Belcaid M."/>
            <person name="Callahan S.M."/>
            <person name="Aeby G.S."/>
        </authorList>
    </citation>
    <scope>NUCLEOTIDE SEQUENCE [LARGE SCALE GENOMIC DNA]</scope>
    <source>
        <strain evidence="3">OCN096</strain>
    </source>
</reference>
<dbReference type="Proteomes" id="UP000036850">
    <property type="component" value="Unassembled WGS sequence"/>
</dbReference>
<evidence type="ECO:0000256" key="1">
    <source>
        <dbReference type="SAM" id="Phobius"/>
    </source>
</evidence>
<keyword evidence="1" id="KW-1133">Transmembrane helix</keyword>
<evidence type="ECO:0000313" key="3">
    <source>
        <dbReference type="Proteomes" id="UP000036850"/>
    </source>
</evidence>
<organism evidence="2 3">
    <name type="scientific">Pseudoalteromonas rubra</name>
    <dbReference type="NCBI Taxonomy" id="43658"/>
    <lineage>
        <taxon>Bacteria</taxon>
        <taxon>Pseudomonadati</taxon>
        <taxon>Pseudomonadota</taxon>
        <taxon>Gammaproteobacteria</taxon>
        <taxon>Alteromonadales</taxon>
        <taxon>Pseudoalteromonadaceae</taxon>
        <taxon>Pseudoalteromonas</taxon>
    </lineage>
</organism>
<name>A0A0L0EU09_9GAMM</name>
<proteinExistence type="predicted"/>
<keyword evidence="1" id="KW-0812">Transmembrane</keyword>
<dbReference type="PATRIC" id="fig|43658.6.peg.4022"/>
<dbReference type="AlphaFoldDB" id="A0A0L0EU09"/>
<sequence length="75" mass="8264">MNFILFLCDLTKEIGIIFRVDLLGAYGLLIEKEHNRALSACAKYSFFQKSSDMLKTVSLLVVIINVVIIITAGAG</sequence>
<gene>
    <name evidence="2" type="ORF">AC626_08050</name>
</gene>